<protein>
    <submittedName>
        <fullName evidence="2">Uncharacterized protein</fullName>
    </submittedName>
</protein>
<reference evidence="2 3" key="1">
    <citation type="submission" date="2009-12" db="EMBL/GenBank/DDBJ databases">
        <authorList>
            <person name="Shrivastava S."/>
            <person name="Madupu R."/>
            <person name="Durkin A.S."/>
            <person name="Torralba M."/>
            <person name="Methe B."/>
            <person name="Sutton G.G."/>
            <person name="Strausberg R.L."/>
            <person name="Nelson K.E."/>
        </authorList>
    </citation>
    <scope>NUCLEOTIDE SEQUENCE [LARGE SCALE GENOMIC DNA]</scope>
    <source>
        <strain evidence="2 3">W5455</strain>
    </source>
</reference>
<comment type="caution">
    <text evidence="2">The sequence shown here is derived from an EMBL/GenBank/DDBJ whole genome shotgun (WGS) entry which is preliminary data.</text>
</comment>
<accession>A0ABM9ZSJ0</accession>
<gene>
    <name evidence="2" type="ORF">HMPREF7215_2617</name>
</gene>
<keyword evidence="1" id="KW-0175">Coiled coil</keyword>
<evidence type="ECO:0000313" key="2">
    <source>
        <dbReference type="EMBL" id="EFB89802.1"/>
    </source>
</evidence>
<name>A0ABM9ZSJ0_9BACT</name>
<dbReference type="Proteomes" id="UP000006462">
    <property type="component" value="Unassembled WGS sequence"/>
</dbReference>
<evidence type="ECO:0000313" key="3">
    <source>
        <dbReference type="Proteomes" id="UP000006462"/>
    </source>
</evidence>
<feature type="coiled-coil region" evidence="1">
    <location>
        <begin position="22"/>
        <end position="82"/>
    </location>
</feature>
<organism evidence="2 3">
    <name type="scientific">Pyramidobacter piscolens W5455</name>
    <dbReference type="NCBI Taxonomy" id="352165"/>
    <lineage>
        <taxon>Bacteria</taxon>
        <taxon>Thermotogati</taxon>
        <taxon>Synergistota</taxon>
        <taxon>Synergistia</taxon>
        <taxon>Synergistales</taxon>
        <taxon>Dethiosulfovibrionaceae</taxon>
        <taxon>Pyramidobacter</taxon>
    </lineage>
</organism>
<dbReference type="EMBL" id="ADFP01000121">
    <property type="protein sequence ID" value="EFB89802.1"/>
    <property type="molecule type" value="Genomic_DNA"/>
</dbReference>
<proteinExistence type="predicted"/>
<keyword evidence="3" id="KW-1185">Reference proteome</keyword>
<sequence length="109" mass="12640">MTPKENESRWKDQLHQLAAAQQARTLALERELEARVREAEQRARLMVENTLKHCDEMQKSRIAAYERETQRLLEQARGESERRCAEAACAPMDAELDRVWAAMSGEEAR</sequence>
<dbReference type="RefSeq" id="WP_009165807.1">
    <property type="nucleotide sequence ID" value="NZ_ADFP01000121.1"/>
</dbReference>
<evidence type="ECO:0000256" key="1">
    <source>
        <dbReference type="SAM" id="Coils"/>
    </source>
</evidence>
<dbReference type="GeneID" id="90985949"/>